<proteinExistence type="predicted"/>
<evidence type="ECO:0000313" key="2">
    <source>
        <dbReference type="Proteomes" id="UP000516057"/>
    </source>
</evidence>
<gene>
    <name evidence="1" type="ORF">H9L24_00085</name>
</gene>
<dbReference type="KEGG" id="amon:H9L24_00085"/>
<organism evidence="1 2">
    <name type="scientific">Paenacidovorax monticola</name>
    <dbReference type="NCBI Taxonomy" id="1926868"/>
    <lineage>
        <taxon>Bacteria</taxon>
        <taxon>Pseudomonadati</taxon>
        <taxon>Pseudomonadota</taxon>
        <taxon>Betaproteobacteria</taxon>
        <taxon>Burkholderiales</taxon>
        <taxon>Comamonadaceae</taxon>
        <taxon>Paenacidovorax</taxon>
    </lineage>
</organism>
<reference evidence="1 2" key="1">
    <citation type="submission" date="2020-08" db="EMBL/GenBank/DDBJ databases">
        <title>Genome sequence of Acidovorax monticola KACC 19171T.</title>
        <authorList>
            <person name="Hyun D.-W."/>
            <person name="Bae J.-W."/>
        </authorList>
    </citation>
    <scope>NUCLEOTIDE SEQUENCE [LARGE SCALE GENOMIC DNA]</scope>
    <source>
        <strain evidence="1 2">KACC 19171</strain>
    </source>
</reference>
<dbReference type="AlphaFoldDB" id="A0A7H0HG14"/>
<dbReference type="EMBL" id="CP060790">
    <property type="protein sequence ID" value="QNP59480.1"/>
    <property type="molecule type" value="Genomic_DNA"/>
</dbReference>
<protein>
    <submittedName>
        <fullName evidence="1">Uncharacterized protein</fullName>
    </submittedName>
</protein>
<accession>A0A7H0HG14</accession>
<keyword evidence="2" id="KW-1185">Reference proteome</keyword>
<dbReference type="RefSeq" id="WP_187736463.1">
    <property type="nucleotide sequence ID" value="NZ_CP060790.1"/>
</dbReference>
<evidence type="ECO:0000313" key="1">
    <source>
        <dbReference type="EMBL" id="QNP59480.1"/>
    </source>
</evidence>
<dbReference type="Proteomes" id="UP000516057">
    <property type="component" value="Chromosome"/>
</dbReference>
<sequence length="222" mass="23362">MKTKLIIMDGAIIGTTTPADPNGYHLVDAPEGFDGDLASVEFDAEAGVPRLVLAGVQARRIAAIKAEAAAHLARTDWKMDRAREREKAGWAQLADLAAVLAEREAVRRSSDAAEAAVLALTDAAAVRAFAWVPDAVPVPAPRLLTHEQFIKRFTPTEWEAMTAAARASTAMDAWMRRFALATVVSLDDPATAAGVQALELAGILAAGRAEEILGAVPSEAAA</sequence>
<name>A0A7H0HG14_9BURK</name>